<evidence type="ECO:0000313" key="4">
    <source>
        <dbReference type="Proteomes" id="UP000772434"/>
    </source>
</evidence>
<feature type="compositionally biased region" description="Pro residues" evidence="1">
    <location>
        <begin position="513"/>
        <end position="526"/>
    </location>
</feature>
<evidence type="ECO:0000259" key="2">
    <source>
        <dbReference type="Pfam" id="PF13649"/>
    </source>
</evidence>
<reference evidence="3" key="1">
    <citation type="submission" date="2020-11" db="EMBL/GenBank/DDBJ databases">
        <authorList>
            <consortium name="DOE Joint Genome Institute"/>
            <person name="Ahrendt S."/>
            <person name="Riley R."/>
            <person name="Andreopoulos W."/>
            <person name="Labutti K."/>
            <person name="Pangilinan J."/>
            <person name="Ruiz-Duenas F.J."/>
            <person name="Barrasa J.M."/>
            <person name="Sanchez-Garcia M."/>
            <person name="Camarero S."/>
            <person name="Miyauchi S."/>
            <person name="Serrano A."/>
            <person name="Linde D."/>
            <person name="Babiker R."/>
            <person name="Drula E."/>
            <person name="Ayuso-Fernandez I."/>
            <person name="Pacheco R."/>
            <person name="Padilla G."/>
            <person name="Ferreira P."/>
            <person name="Barriuso J."/>
            <person name="Kellner H."/>
            <person name="Castanera R."/>
            <person name="Alfaro M."/>
            <person name="Ramirez L."/>
            <person name="Pisabarro A.G."/>
            <person name="Kuo A."/>
            <person name="Tritt A."/>
            <person name="Lipzen A."/>
            <person name="He G."/>
            <person name="Yan M."/>
            <person name="Ng V."/>
            <person name="Cullen D."/>
            <person name="Martin F."/>
            <person name="Rosso M.-N."/>
            <person name="Henrissat B."/>
            <person name="Hibbett D."/>
            <person name="Martinez A.T."/>
            <person name="Grigoriev I.V."/>
        </authorList>
    </citation>
    <scope>NUCLEOTIDE SEQUENCE</scope>
    <source>
        <strain evidence="3">AH 40177</strain>
    </source>
</reference>
<feature type="region of interest" description="Disordered" evidence="1">
    <location>
        <begin position="363"/>
        <end position="384"/>
    </location>
</feature>
<feature type="compositionally biased region" description="Low complexity" evidence="1">
    <location>
        <begin position="793"/>
        <end position="816"/>
    </location>
</feature>
<feature type="region of interest" description="Disordered" evidence="1">
    <location>
        <begin position="571"/>
        <end position="605"/>
    </location>
</feature>
<sequence>MASSAMPINTSPDDFLAPLSPPNRLAPRSRSPSKSHYRPFSTLLSPPDSLDVSPSKSRRSSSRPNSTRPLSSAMGFLKVGMGKDKGKEKEDKPVAPQREGFFNRTLKPKKSLNSLVVLQEEGSSTPPSLYTPSLASSFAESSTAGFSTSTPTPSSSSTFLPSSSTTPGIEIGEYDFREDKYEAKENWITRKHRLKLHPYGDAAPYMQSYDAVALSIDRYMHKLLRRINSNNTPSFHDYSKHQETLPASILDLGCGEGHWIIDSANSWPDARFVGFDLVDVTLPDMHNNERIKFIRGNFVRYSLPFPPNSFDLVRVCNLSLAIPLDRWNFVLSEVHRVLQVGGRLELIDDSVCFPYGKEISTVPRPKSFSEGPNRRKHTSKQRLTTIGLFEDEDPILIASNDGADEPAGVDITSDNEQEQQSSVQNGKMSDSDSEILEDEEASEETGSVGGDEEASECPSSPETSGEADGLFLDHESSRSSASSLQEPECHFDADAKPSDILRPPSVCTSRPIRPLPPPRRPLPPLPNSMQTLFTQPVEERDEDDLVTPTRLAITLPSPALALSLAESATSSSHLAESESESESSIIHLSPDNESSNTPSPVVTTPESILPLYKEPEEAADLEWSTLAKDGKALEAIFYDMLESKYGIHTRTPKSTAFLLKGAFGNENVRKVQTMHIKLAPPELEEFIPLEKRPMFRVRTLSKATEMGTVFDDDEEFGVVKRESSKDKKKSKKELSLPLPSLKESAPRSRASTVEPLEPVRSSTESAVSPNTLSAKAAVRLGITYTALAAATKSATTPSPSDSPVASVHSNRSSSSVVDRRSDESRRDSSETQTTIDFAEVPTPTQQSPGLLLLPSTFIPMPPAELEMHACKHMHTLLSCKRAISDWLLYNDDGSESDCISEEALRDAFFDYDSFRRPRLNWPAQMSDMNLSEYNYKKNVEIPFDGPKFASSPKSTSSIDSRLSSHSEASIGPYNRHELTHVRTIRVYLATKTRKVKSG</sequence>
<dbReference type="Gene3D" id="3.40.50.150">
    <property type="entry name" value="Vaccinia Virus protein VP39"/>
    <property type="match status" value="1"/>
</dbReference>
<feature type="compositionally biased region" description="Acidic residues" evidence="1">
    <location>
        <begin position="431"/>
        <end position="443"/>
    </location>
</feature>
<dbReference type="CDD" id="cd02440">
    <property type="entry name" value="AdoMet_MTases"/>
    <property type="match status" value="1"/>
</dbReference>
<name>A0A9P5PYM2_9AGAR</name>
<dbReference type="OrthoDB" id="2013972at2759"/>
<feature type="region of interest" description="Disordered" evidence="1">
    <location>
        <begin position="1"/>
        <end position="106"/>
    </location>
</feature>
<feature type="compositionally biased region" description="Low complexity" evidence="1">
    <location>
        <begin position="62"/>
        <end position="72"/>
    </location>
</feature>
<dbReference type="InterPro" id="IPR041698">
    <property type="entry name" value="Methyltransf_25"/>
</dbReference>
<feature type="compositionally biased region" description="Polar residues" evidence="1">
    <location>
        <begin position="760"/>
        <end position="770"/>
    </location>
</feature>
<accession>A0A9P5PYM2</accession>
<dbReference type="PANTHER" id="PTHR43591">
    <property type="entry name" value="METHYLTRANSFERASE"/>
    <property type="match status" value="1"/>
</dbReference>
<dbReference type="Pfam" id="PF13649">
    <property type="entry name" value="Methyltransf_25"/>
    <property type="match status" value="1"/>
</dbReference>
<feature type="compositionally biased region" description="Low complexity" evidence="1">
    <location>
        <begin position="41"/>
        <end position="55"/>
    </location>
</feature>
<dbReference type="EMBL" id="JADNRY010000011">
    <property type="protein sequence ID" value="KAF9074984.1"/>
    <property type="molecule type" value="Genomic_DNA"/>
</dbReference>
<dbReference type="GO" id="GO:0008168">
    <property type="term" value="F:methyltransferase activity"/>
    <property type="evidence" value="ECO:0007669"/>
    <property type="project" value="TreeGrafter"/>
</dbReference>
<evidence type="ECO:0000313" key="3">
    <source>
        <dbReference type="EMBL" id="KAF9074984.1"/>
    </source>
</evidence>
<feature type="compositionally biased region" description="Polar residues" evidence="1">
    <location>
        <begin position="1"/>
        <end position="12"/>
    </location>
</feature>
<dbReference type="InterPro" id="IPR029063">
    <property type="entry name" value="SAM-dependent_MTases_sf"/>
</dbReference>
<feature type="region of interest" description="Disordered" evidence="1">
    <location>
        <begin position="142"/>
        <end position="166"/>
    </location>
</feature>
<feature type="region of interest" description="Disordered" evidence="1">
    <location>
        <begin position="719"/>
        <end position="770"/>
    </location>
</feature>
<protein>
    <recommendedName>
        <fullName evidence="2">Methyltransferase domain-containing protein</fullName>
    </recommendedName>
</protein>
<feature type="compositionally biased region" description="Polar residues" evidence="1">
    <location>
        <begin position="591"/>
        <end position="605"/>
    </location>
</feature>
<organism evidence="3 4">
    <name type="scientific">Rhodocollybia butyracea</name>
    <dbReference type="NCBI Taxonomy" id="206335"/>
    <lineage>
        <taxon>Eukaryota</taxon>
        <taxon>Fungi</taxon>
        <taxon>Dikarya</taxon>
        <taxon>Basidiomycota</taxon>
        <taxon>Agaricomycotina</taxon>
        <taxon>Agaricomycetes</taxon>
        <taxon>Agaricomycetidae</taxon>
        <taxon>Agaricales</taxon>
        <taxon>Marasmiineae</taxon>
        <taxon>Omphalotaceae</taxon>
        <taxon>Rhodocollybia</taxon>
    </lineage>
</organism>
<keyword evidence="4" id="KW-1185">Reference proteome</keyword>
<feature type="compositionally biased region" description="Basic and acidic residues" evidence="1">
    <location>
        <begin position="817"/>
        <end position="829"/>
    </location>
</feature>
<proteinExistence type="predicted"/>
<evidence type="ECO:0000256" key="1">
    <source>
        <dbReference type="SAM" id="MobiDB-lite"/>
    </source>
</evidence>
<dbReference type="PANTHER" id="PTHR43591:SF24">
    <property type="entry name" value="2-METHOXY-6-POLYPRENYL-1,4-BENZOQUINOL METHYLASE, MITOCHONDRIAL"/>
    <property type="match status" value="1"/>
</dbReference>
<comment type="caution">
    <text evidence="3">The sequence shown here is derived from an EMBL/GenBank/DDBJ whole genome shotgun (WGS) entry which is preliminary data.</text>
</comment>
<feature type="region of interest" description="Disordered" evidence="1">
    <location>
        <begin position="793"/>
        <end position="848"/>
    </location>
</feature>
<dbReference type="Proteomes" id="UP000772434">
    <property type="component" value="Unassembled WGS sequence"/>
</dbReference>
<feature type="domain" description="Methyltransferase" evidence="2">
    <location>
        <begin position="249"/>
        <end position="342"/>
    </location>
</feature>
<feature type="compositionally biased region" description="Polar residues" evidence="1">
    <location>
        <begin position="412"/>
        <end position="428"/>
    </location>
</feature>
<gene>
    <name evidence="3" type="ORF">BDP27DRAFT_1359191</name>
</gene>
<feature type="compositionally biased region" description="Basic and acidic residues" evidence="1">
    <location>
        <begin position="487"/>
        <end position="499"/>
    </location>
</feature>
<feature type="compositionally biased region" description="Basic and acidic residues" evidence="1">
    <location>
        <begin position="81"/>
        <end position="93"/>
    </location>
</feature>
<dbReference type="AlphaFoldDB" id="A0A9P5PYM2"/>
<feature type="region of interest" description="Disordered" evidence="1">
    <location>
        <begin position="398"/>
        <end position="530"/>
    </location>
</feature>
<dbReference type="SUPFAM" id="SSF53335">
    <property type="entry name" value="S-adenosyl-L-methionine-dependent methyltransferases"/>
    <property type="match status" value="1"/>
</dbReference>